<evidence type="ECO:0000313" key="1">
    <source>
        <dbReference type="EMBL" id="GAH44096.1"/>
    </source>
</evidence>
<sequence length="159" mass="17525">EPKAEFRFVSVVDNSVVVVVIYIMCSVLQAFDVLHSCIDRLSFPLALRLLLKSLRSLGNETPLMFPNSASRVPPTPGNDGLLKISLFSGWPWPSFQPYELKEGDLNPSQAVAHAQAAARGAKALQDSRRADWHYADHIGGCGRRLEKQASRIADVHTSN</sequence>
<name>X1FEP7_9ZZZZ</name>
<dbReference type="AlphaFoldDB" id="X1FEP7"/>
<gene>
    <name evidence="1" type="ORF">S03H2_14446</name>
</gene>
<reference evidence="1" key="1">
    <citation type="journal article" date="2014" name="Front. Microbiol.">
        <title>High frequency of phylogenetically diverse reductive dehalogenase-homologous genes in deep subseafloor sedimentary metagenomes.</title>
        <authorList>
            <person name="Kawai M."/>
            <person name="Futagami T."/>
            <person name="Toyoda A."/>
            <person name="Takaki Y."/>
            <person name="Nishi S."/>
            <person name="Hori S."/>
            <person name="Arai W."/>
            <person name="Tsubouchi T."/>
            <person name="Morono Y."/>
            <person name="Uchiyama I."/>
            <person name="Ito T."/>
            <person name="Fujiyama A."/>
            <person name="Inagaki F."/>
            <person name="Takami H."/>
        </authorList>
    </citation>
    <scope>NUCLEOTIDE SEQUENCE</scope>
    <source>
        <strain evidence="1">Expedition CK06-06</strain>
    </source>
</reference>
<organism evidence="1">
    <name type="scientific">marine sediment metagenome</name>
    <dbReference type="NCBI Taxonomy" id="412755"/>
    <lineage>
        <taxon>unclassified sequences</taxon>
        <taxon>metagenomes</taxon>
        <taxon>ecological metagenomes</taxon>
    </lineage>
</organism>
<protein>
    <submittedName>
        <fullName evidence="1">Uncharacterized protein</fullName>
    </submittedName>
</protein>
<proteinExistence type="predicted"/>
<feature type="non-terminal residue" evidence="1">
    <location>
        <position position="1"/>
    </location>
</feature>
<accession>X1FEP7</accession>
<dbReference type="EMBL" id="BARU01007331">
    <property type="protein sequence ID" value="GAH44096.1"/>
    <property type="molecule type" value="Genomic_DNA"/>
</dbReference>
<comment type="caution">
    <text evidence="1">The sequence shown here is derived from an EMBL/GenBank/DDBJ whole genome shotgun (WGS) entry which is preliminary data.</text>
</comment>